<name>A0A934K977_9BACT</name>
<reference evidence="2" key="1">
    <citation type="submission" date="2020-10" db="EMBL/GenBank/DDBJ databases">
        <title>Ca. Dormibacterota MAGs.</title>
        <authorList>
            <person name="Montgomery K."/>
        </authorList>
    </citation>
    <scope>NUCLEOTIDE SEQUENCE [LARGE SCALE GENOMIC DNA]</scope>
    <source>
        <strain evidence="2">SC8812_S17_10</strain>
    </source>
</reference>
<evidence type="ECO:0000313" key="2">
    <source>
        <dbReference type="EMBL" id="MBJ7598028.1"/>
    </source>
</evidence>
<dbReference type="PANTHER" id="PTHR10357">
    <property type="entry name" value="ALPHA-AMYLASE FAMILY MEMBER"/>
    <property type="match status" value="1"/>
</dbReference>
<gene>
    <name evidence="2" type="ORF">JF922_08060</name>
</gene>
<dbReference type="InterPro" id="IPR017853">
    <property type="entry name" value="GH"/>
</dbReference>
<evidence type="ECO:0000259" key="1">
    <source>
        <dbReference type="SMART" id="SM00642"/>
    </source>
</evidence>
<dbReference type="SMART" id="SM00642">
    <property type="entry name" value="Aamy"/>
    <property type="match status" value="1"/>
</dbReference>
<evidence type="ECO:0000313" key="3">
    <source>
        <dbReference type="Proteomes" id="UP000612893"/>
    </source>
</evidence>
<proteinExistence type="predicted"/>
<dbReference type="AlphaFoldDB" id="A0A934K977"/>
<keyword evidence="3" id="KW-1185">Reference proteome</keyword>
<feature type="domain" description="Glycosyl hydrolase family 13 catalytic" evidence="1">
    <location>
        <begin position="181"/>
        <end position="602"/>
    </location>
</feature>
<dbReference type="Gene3D" id="3.20.20.80">
    <property type="entry name" value="Glycosidases"/>
    <property type="match status" value="1"/>
</dbReference>
<accession>A0A934K977</accession>
<dbReference type="EMBL" id="JAEKNR010000090">
    <property type="protein sequence ID" value="MBJ7598028.1"/>
    <property type="molecule type" value="Genomic_DNA"/>
</dbReference>
<dbReference type="SUPFAM" id="SSF51445">
    <property type="entry name" value="(Trans)glycosidases"/>
    <property type="match status" value="1"/>
</dbReference>
<dbReference type="GO" id="GO:0016798">
    <property type="term" value="F:hydrolase activity, acting on glycosyl bonds"/>
    <property type="evidence" value="ECO:0007669"/>
    <property type="project" value="UniProtKB-KW"/>
</dbReference>
<protein>
    <submittedName>
        <fullName evidence="2">Alpha amylase</fullName>
    </submittedName>
</protein>
<comment type="caution">
    <text evidence="2">The sequence shown here is derived from an EMBL/GenBank/DDBJ whole genome shotgun (WGS) entry which is preliminary data.</text>
</comment>
<dbReference type="PANTHER" id="PTHR10357:SF179">
    <property type="entry name" value="NEUTRAL AND BASIC AMINO ACID TRANSPORT PROTEIN RBAT"/>
    <property type="match status" value="1"/>
</dbReference>
<sequence>MALGADLLDRKATHFVLWHPRSGAPYPTLIIGRFQTGNPPTLADERRHPMTLVAGFPDLFEIAAADCGLVDGDVYHYWFELRDSDPAHPPAQLVRCTDPTATTVDWRLRSPRLPAPYSANDRQPAAVIKFRGGRLVPSDPGGEEIDPAGDPSPNTLAPNNRLVIYELPAAWSRISEPDDLDIGVGTFRDTLALIDPAAAAANFADLEIAAPGRSYLTGLGINALELLPPADSFFKREWGYDTAHFLAPDAGLGFPEEYSSSTANRDLGALVRGCHQSGIRFFVDTVMAFARHEAYQSINLEDFYITDPAADPSDPDSHTSRHDGSLRYGFGSTLFRYARFRDCYDPISGVEANVVPARQLMLTYLTRWMRDFRVDGIRIDSIENIASWDFVQAFKDRARALFADRWAAAGLGAAGQDRFLVVGEELWQPLDLLSQGRLDSLWNDRFRSLVRAAIVGEGDGISFESTVRSAIDCRNLRFTDGAQAVNYLTSHDVEGFRRERLFNFLLSRGLDDGEIERRVKLAFVCLLTAVGIPMILAGEEFADEHDRFDRLGHVTQEGGKQVDPVNYTRLQDRTIPGSGQPDTRPPLRRRVLAYVSRLVALRTGHPSLGMNDTEFIHVDLDAGKRVLAWTRGLPGAEPVVVVANFSDYTTPDAGSPTAEYVVHNWPPTPPGRQWQEVTQQRSVPPEWVGREPVFRWEAKVYTLA</sequence>
<organism evidence="2 3">
    <name type="scientific">Candidatus Nephthysia bennettiae</name>
    <dbReference type="NCBI Taxonomy" id="3127016"/>
    <lineage>
        <taxon>Bacteria</taxon>
        <taxon>Bacillati</taxon>
        <taxon>Candidatus Dormiibacterota</taxon>
        <taxon>Candidatus Dormibacteria</taxon>
        <taxon>Candidatus Dormibacterales</taxon>
        <taxon>Candidatus Dormibacteraceae</taxon>
        <taxon>Candidatus Nephthysia</taxon>
    </lineage>
</organism>
<dbReference type="Proteomes" id="UP000612893">
    <property type="component" value="Unassembled WGS sequence"/>
</dbReference>
<dbReference type="InterPro" id="IPR006047">
    <property type="entry name" value="GH13_cat_dom"/>
</dbReference>
<dbReference type="Pfam" id="PF00128">
    <property type="entry name" value="Alpha-amylase"/>
    <property type="match status" value="1"/>
</dbReference>